<evidence type="ECO:0000313" key="3">
    <source>
        <dbReference type="Proteomes" id="UP000664940"/>
    </source>
</evidence>
<name>A0A834E7Y6_9CHIR</name>
<dbReference type="AlphaFoldDB" id="A0A834E7Y6"/>
<reference evidence="2 3" key="1">
    <citation type="journal article" date="2020" name="Nature">
        <title>Six reference-quality genomes reveal evolution of bat adaptations.</title>
        <authorList>
            <person name="Jebb D."/>
            <person name="Huang Z."/>
            <person name="Pippel M."/>
            <person name="Hughes G.M."/>
            <person name="Lavrichenko K."/>
            <person name="Devanna P."/>
            <person name="Winkler S."/>
            <person name="Jermiin L.S."/>
            <person name="Skirmuntt E.C."/>
            <person name="Katzourakis A."/>
            <person name="Burkitt-Gray L."/>
            <person name="Ray D.A."/>
            <person name="Sullivan K.A.M."/>
            <person name="Roscito J.G."/>
            <person name="Kirilenko B.M."/>
            <person name="Davalos L.M."/>
            <person name="Corthals A.P."/>
            <person name="Power M.L."/>
            <person name="Jones G."/>
            <person name="Ransome R.D."/>
            <person name="Dechmann D.K.N."/>
            <person name="Locatelli A.G."/>
            <person name="Puechmaille S.J."/>
            <person name="Fedrigo O."/>
            <person name="Jarvis E.D."/>
            <person name="Hiller M."/>
            <person name="Vernes S.C."/>
            <person name="Myers E.W."/>
            <person name="Teeling E.C."/>
        </authorList>
    </citation>
    <scope>NUCLEOTIDE SEQUENCE [LARGE SCALE GENOMIC DNA]</scope>
    <source>
        <strain evidence="2">Bat1K_MPI-CBG_1</strain>
    </source>
</reference>
<organism evidence="2 3">
    <name type="scientific">Phyllostomus discolor</name>
    <name type="common">pale spear-nosed bat</name>
    <dbReference type="NCBI Taxonomy" id="89673"/>
    <lineage>
        <taxon>Eukaryota</taxon>
        <taxon>Metazoa</taxon>
        <taxon>Chordata</taxon>
        <taxon>Craniata</taxon>
        <taxon>Vertebrata</taxon>
        <taxon>Euteleostomi</taxon>
        <taxon>Mammalia</taxon>
        <taxon>Eutheria</taxon>
        <taxon>Laurasiatheria</taxon>
        <taxon>Chiroptera</taxon>
        <taxon>Yangochiroptera</taxon>
        <taxon>Phyllostomidae</taxon>
        <taxon>Phyllostominae</taxon>
        <taxon>Phyllostomus</taxon>
    </lineage>
</organism>
<dbReference type="GO" id="GO:0048040">
    <property type="term" value="F:UDP-glucuronate decarboxylase activity"/>
    <property type="evidence" value="ECO:0007669"/>
    <property type="project" value="InterPro"/>
</dbReference>
<dbReference type="Proteomes" id="UP000664940">
    <property type="component" value="Unassembled WGS sequence"/>
</dbReference>
<comment type="caution">
    <text evidence="2">The sequence shown here is derived from an EMBL/GenBank/DDBJ whole genome shotgun (WGS) entry which is preliminary data.</text>
</comment>
<protein>
    <submittedName>
        <fullName evidence="2">UDP-glucuronate decarboxylase 1</fullName>
    </submittedName>
</protein>
<sequence>MVSKALLRLVSAINRRRMKLLLGIALLAYVASVWGNFVNMRSIQENGEMKIERKIEEIVEPLREKIRDLEKSFTQKYPPVKFLSEKDRKRILTTSSRAERETWSIGLATRTSS</sequence>
<evidence type="ECO:0000313" key="2">
    <source>
        <dbReference type="EMBL" id="KAF6107029.1"/>
    </source>
</evidence>
<feature type="domain" description="UDP-glucuronate decarboxylase N-terminal" evidence="1">
    <location>
        <begin position="5"/>
        <end position="78"/>
    </location>
</feature>
<gene>
    <name evidence="2" type="ORF">HJG60_020092</name>
</gene>
<evidence type="ECO:0000259" key="1">
    <source>
        <dbReference type="Pfam" id="PF11803"/>
    </source>
</evidence>
<accession>A0A834E7Y6</accession>
<proteinExistence type="predicted"/>
<dbReference type="InterPro" id="IPR021761">
    <property type="entry name" value="UXS1_N"/>
</dbReference>
<dbReference type="EMBL" id="JABVXQ010000006">
    <property type="protein sequence ID" value="KAF6107029.1"/>
    <property type="molecule type" value="Genomic_DNA"/>
</dbReference>
<dbReference type="Pfam" id="PF11803">
    <property type="entry name" value="UXS1_N"/>
    <property type="match status" value="1"/>
</dbReference>